<dbReference type="InterPro" id="IPR017205">
    <property type="entry name" value="Sig_transdc_His_kinase_ChrS"/>
</dbReference>
<protein>
    <recommendedName>
        <fullName evidence="5">Oxygen sensor histidine kinase NreB</fullName>
        <ecNumber evidence="4">2.7.13.3</ecNumber>
    </recommendedName>
    <alternativeName>
        <fullName evidence="15">Nitrogen regulation protein B</fullName>
    </alternativeName>
</protein>
<keyword evidence="6" id="KW-0004">4Fe-4S</keyword>
<keyword evidence="19" id="KW-1185">Reference proteome</keyword>
<evidence type="ECO:0000313" key="19">
    <source>
        <dbReference type="Proteomes" id="UP000678016"/>
    </source>
</evidence>
<dbReference type="PANTHER" id="PTHR24421:SF62">
    <property type="entry name" value="SENSORY TRANSDUCTION HISTIDINE KINASE"/>
    <property type="match status" value="1"/>
</dbReference>
<dbReference type="PANTHER" id="PTHR24421">
    <property type="entry name" value="NITRATE/NITRITE SENSOR PROTEIN NARX-RELATED"/>
    <property type="match status" value="1"/>
</dbReference>
<accession>A0ABX8C7F1</accession>
<dbReference type="PROSITE" id="PS50109">
    <property type="entry name" value="HIS_KIN"/>
    <property type="match status" value="1"/>
</dbReference>
<evidence type="ECO:0000256" key="10">
    <source>
        <dbReference type="ARBA" id="ARBA00022777"/>
    </source>
</evidence>
<dbReference type="Pfam" id="PF07730">
    <property type="entry name" value="HisKA_3"/>
    <property type="match status" value="1"/>
</dbReference>
<dbReference type="EC" id="2.7.13.3" evidence="4"/>
<dbReference type="PIRSF" id="PIRSF037434">
    <property type="entry name" value="STHK_ChrS"/>
    <property type="match status" value="1"/>
</dbReference>
<evidence type="ECO:0000256" key="8">
    <source>
        <dbReference type="ARBA" id="ARBA00022679"/>
    </source>
</evidence>
<dbReference type="Pfam" id="PF02518">
    <property type="entry name" value="HATPase_c"/>
    <property type="match status" value="1"/>
</dbReference>
<keyword evidence="9" id="KW-0479">Metal-binding</keyword>
<reference evidence="19" key="1">
    <citation type="submission" date="2021-05" db="EMBL/GenBank/DDBJ databases">
        <title>Direct Submission.</title>
        <authorList>
            <person name="Li K."/>
            <person name="Gao J."/>
        </authorList>
    </citation>
    <scope>NUCLEOTIDE SEQUENCE [LARGE SCALE GENOMIC DNA]</scope>
    <source>
        <strain evidence="19">HDS12</strain>
    </source>
</reference>
<dbReference type="SMART" id="SM00387">
    <property type="entry name" value="HATPase_c"/>
    <property type="match status" value="1"/>
</dbReference>
<evidence type="ECO:0000256" key="3">
    <source>
        <dbReference type="ARBA" id="ARBA00004496"/>
    </source>
</evidence>
<keyword evidence="12" id="KW-0902">Two-component regulatory system</keyword>
<dbReference type="PRINTS" id="PR00344">
    <property type="entry name" value="BCTRLSENSOR"/>
</dbReference>
<dbReference type="InterPro" id="IPR011712">
    <property type="entry name" value="Sig_transdc_His_kin_sub3_dim/P"/>
</dbReference>
<evidence type="ECO:0000256" key="1">
    <source>
        <dbReference type="ARBA" id="ARBA00000085"/>
    </source>
</evidence>
<feature type="transmembrane region" description="Helical" evidence="16">
    <location>
        <begin position="54"/>
        <end position="73"/>
    </location>
</feature>
<keyword evidence="8" id="KW-0808">Transferase</keyword>
<comment type="cofactor">
    <cofactor evidence="2">
        <name>[4Fe-4S] cluster</name>
        <dbReference type="ChEBI" id="CHEBI:49883"/>
    </cofactor>
</comment>
<evidence type="ECO:0000256" key="7">
    <source>
        <dbReference type="ARBA" id="ARBA00022490"/>
    </source>
</evidence>
<keyword evidence="11" id="KW-0408">Iron</keyword>
<name>A0ABX8C7F1_9ACTN</name>
<gene>
    <name evidence="18" type="ORF">KGD83_07445</name>
</gene>
<evidence type="ECO:0000256" key="6">
    <source>
        <dbReference type="ARBA" id="ARBA00022485"/>
    </source>
</evidence>
<comment type="catalytic activity">
    <reaction evidence="1">
        <text>ATP + protein L-histidine = ADP + protein N-phospho-L-histidine.</text>
        <dbReference type="EC" id="2.7.13.3"/>
    </reaction>
</comment>
<evidence type="ECO:0000256" key="14">
    <source>
        <dbReference type="ARBA" id="ARBA00024827"/>
    </source>
</evidence>
<dbReference type="GO" id="GO:0016301">
    <property type="term" value="F:kinase activity"/>
    <property type="evidence" value="ECO:0007669"/>
    <property type="project" value="UniProtKB-KW"/>
</dbReference>
<keyword evidence="16" id="KW-0472">Membrane</keyword>
<organism evidence="18 19">
    <name type="scientific">Nocardiopsis akebiae</name>
    <dbReference type="NCBI Taxonomy" id="2831968"/>
    <lineage>
        <taxon>Bacteria</taxon>
        <taxon>Bacillati</taxon>
        <taxon>Actinomycetota</taxon>
        <taxon>Actinomycetes</taxon>
        <taxon>Streptosporangiales</taxon>
        <taxon>Nocardiopsidaceae</taxon>
        <taxon>Nocardiopsis</taxon>
    </lineage>
</organism>
<feature type="transmembrane region" description="Helical" evidence="16">
    <location>
        <begin position="161"/>
        <end position="182"/>
    </location>
</feature>
<sequence length="423" mass="44059">MGHGRGRAPEPPGAAQVLRALRLLLHVCFLFLLAVAAVRYGLSAADPALAHPAWARWAVPCGAVSLGAVYCAGIPAAGLRPDSGFRPGARRARALVWLASVTALWALLAWAAPDFVWLAFPLYFLHLHLLRGAHAVAAVVVITAAAIAGRVLHSGDLTPGGVLGPVLGAAFAVAIGAGYTALSRESERRRELIDTLTRTRDELAVSQRRTGVLDERERLSREIHDTLAQGLSSIVLLLRSAENALPGDPELAATRIAEARGSASDNLAEARRFVRDLAPPPLAGGDLPEALERLCARTGSGAGSGTRCRFRLDGEPVALPPGYGVALLRAAQASLANVAAHARAANAVVTLGYLDGEVTLDVYDDGVGFAPEETGPRRDGSGYGLAALRDRVAALGGRLDVESAPGEGAAVAVRLPLIRKEGP</sequence>
<dbReference type="InterPro" id="IPR004358">
    <property type="entry name" value="Sig_transdc_His_kin-like_C"/>
</dbReference>
<dbReference type="CDD" id="cd16917">
    <property type="entry name" value="HATPase_UhpB-NarQ-NarX-like"/>
    <property type="match status" value="1"/>
</dbReference>
<feature type="transmembrane region" description="Helical" evidence="16">
    <location>
        <begin position="132"/>
        <end position="149"/>
    </location>
</feature>
<evidence type="ECO:0000256" key="9">
    <source>
        <dbReference type="ARBA" id="ARBA00022723"/>
    </source>
</evidence>
<evidence type="ECO:0000256" key="12">
    <source>
        <dbReference type="ARBA" id="ARBA00023012"/>
    </source>
</evidence>
<keyword evidence="16" id="KW-1133">Transmembrane helix</keyword>
<proteinExistence type="predicted"/>
<evidence type="ECO:0000259" key="17">
    <source>
        <dbReference type="PROSITE" id="PS50109"/>
    </source>
</evidence>
<comment type="function">
    <text evidence="14">Member of the two-component regulatory system NreB/NreC involved in the control of dissimilatory nitrate/nitrite reduction in response to oxygen. NreB functions as a direct oxygen sensor histidine kinase which is autophosphorylated, in the absence of oxygen, probably at the conserved histidine residue, and transfers its phosphate group probably to a conserved aspartate residue of NreC. NreB/NreC activates the expression of the nitrate (narGHJI) and nitrite (nir) reductase operons, as well as the putative nitrate transporter gene narT.</text>
</comment>
<feature type="transmembrane region" description="Helical" evidence="16">
    <location>
        <begin position="21"/>
        <end position="42"/>
    </location>
</feature>
<dbReference type="InterPro" id="IPR050482">
    <property type="entry name" value="Sensor_HK_TwoCompSys"/>
</dbReference>
<dbReference type="InterPro" id="IPR003594">
    <property type="entry name" value="HATPase_dom"/>
</dbReference>
<dbReference type="Gene3D" id="1.20.5.1930">
    <property type="match status" value="1"/>
</dbReference>
<comment type="subcellular location">
    <subcellularLocation>
        <location evidence="3">Cytoplasm</location>
    </subcellularLocation>
</comment>
<dbReference type="InterPro" id="IPR005467">
    <property type="entry name" value="His_kinase_dom"/>
</dbReference>
<dbReference type="InterPro" id="IPR036890">
    <property type="entry name" value="HATPase_C_sf"/>
</dbReference>
<evidence type="ECO:0000256" key="15">
    <source>
        <dbReference type="ARBA" id="ARBA00030800"/>
    </source>
</evidence>
<feature type="domain" description="Histidine kinase" evidence="17">
    <location>
        <begin position="327"/>
        <end position="419"/>
    </location>
</feature>
<evidence type="ECO:0000256" key="16">
    <source>
        <dbReference type="SAM" id="Phobius"/>
    </source>
</evidence>
<dbReference type="SUPFAM" id="SSF55874">
    <property type="entry name" value="ATPase domain of HSP90 chaperone/DNA topoisomerase II/histidine kinase"/>
    <property type="match status" value="1"/>
</dbReference>
<dbReference type="RefSeq" id="WP_212643129.1">
    <property type="nucleotide sequence ID" value="NZ_CP074132.1"/>
</dbReference>
<keyword evidence="10 18" id="KW-0418">Kinase</keyword>
<dbReference type="Proteomes" id="UP000678016">
    <property type="component" value="Chromosome"/>
</dbReference>
<evidence type="ECO:0000313" key="18">
    <source>
        <dbReference type="EMBL" id="QUX30354.1"/>
    </source>
</evidence>
<keyword evidence="7" id="KW-0963">Cytoplasm</keyword>
<evidence type="ECO:0000256" key="11">
    <source>
        <dbReference type="ARBA" id="ARBA00023004"/>
    </source>
</evidence>
<evidence type="ECO:0000256" key="5">
    <source>
        <dbReference type="ARBA" id="ARBA00017322"/>
    </source>
</evidence>
<evidence type="ECO:0000256" key="4">
    <source>
        <dbReference type="ARBA" id="ARBA00012438"/>
    </source>
</evidence>
<dbReference type="EMBL" id="CP074132">
    <property type="protein sequence ID" value="QUX30354.1"/>
    <property type="molecule type" value="Genomic_DNA"/>
</dbReference>
<evidence type="ECO:0000256" key="13">
    <source>
        <dbReference type="ARBA" id="ARBA00023014"/>
    </source>
</evidence>
<feature type="transmembrane region" description="Helical" evidence="16">
    <location>
        <begin position="94"/>
        <end position="112"/>
    </location>
</feature>
<dbReference type="Gene3D" id="3.30.565.10">
    <property type="entry name" value="Histidine kinase-like ATPase, C-terminal domain"/>
    <property type="match status" value="1"/>
</dbReference>
<evidence type="ECO:0000256" key="2">
    <source>
        <dbReference type="ARBA" id="ARBA00001966"/>
    </source>
</evidence>
<keyword evidence="13" id="KW-0411">Iron-sulfur</keyword>
<keyword evidence="16" id="KW-0812">Transmembrane</keyword>